<dbReference type="SUPFAM" id="SSF53850">
    <property type="entry name" value="Periplasmic binding protein-like II"/>
    <property type="match status" value="1"/>
</dbReference>
<proteinExistence type="inferred from homology"/>
<feature type="transmembrane region" description="Helical" evidence="9">
    <location>
        <begin position="100"/>
        <end position="119"/>
    </location>
</feature>
<evidence type="ECO:0000256" key="2">
    <source>
        <dbReference type="ARBA" id="ARBA00008685"/>
    </source>
</evidence>
<evidence type="ECO:0000256" key="7">
    <source>
        <dbReference type="ARBA" id="ARBA00023170"/>
    </source>
</evidence>
<feature type="transmembrane region" description="Helical" evidence="9">
    <location>
        <begin position="50"/>
        <end position="79"/>
    </location>
</feature>
<dbReference type="Pfam" id="PF00060">
    <property type="entry name" value="Lig_chan"/>
    <property type="match status" value="1"/>
</dbReference>
<feature type="transmembrane region" description="Helical" evidence="9">
    <location>
        <begin position="131"/>
        <end position="153"/>
    </location>
</feature>
<keyword evidence="8" id="KW-0325">Glycoprotein</keyword>
<evidence type="ECO:0000256" key="6">
    <source>
        <dbReference type="ARBA" id="ARBA00023136"/>
    </source>
</evidence>
<dbReference type="GO" id="GO:0005886">
    <property type="term" value="C:plasma membrane"/>
    <property type="evidence" value="ECO:0007669"/>
    <property type="project" value="UniProtKB-SubCell"/>
</dbReference>
<protein>
    <recommendedName>
        <fullName evidence="10">Ionotropic glutamate receptor C-terminal domain-containing protein</fullName>
    </recommendedName>
</protein>
<dbReference type="EMBL" id="GEDC01012381">
    <property type="protein sequence ID" value="JAS24917.1"/>
    <property type="molecule type" value="Transcribed_RNA"/>
</dbReference>
<name>A0A1B6DGV5_9HEMI</name>
<evidence type="ECO:0000256" key="9">
    <source>
        <dbReference type="SAM" id="Phobius"/>
    </source>
</evidence>
<keyword evidence="4 9" id="KW-0812">Transmembrane</keyword>
<feature type="domain" description="Ionotropic glutamate receptor C-terminal" evidence="10">
    <location>
        <begin position="61"/>
        <end position="183"/>
    </location>
</feature>
<gene>
    <name evidence="11" type="ORF">g.3792</name>
</gene>
<evidence type="ECO:0000313" key="11">
    <source>
        <dbReference type="EMBL" id="JAS24917.1"/>
    </source>
</evidence>
<dbReference type="GO" id="GO:0015276">
    <property type="term" value="F:ligand-gated monoatomic ion channel activity"/>
    <property type="evidence" value="ECO:0007669"/>
    <property type="project" value="InterPro"/>
</dbReference>
<dbReference type="PANTHER" id="PTHR42643">
    <property type="entry name" value="IONOTROPIC RECEPTOR 20A-RELATED"/>
    <property type="match status" value="1"/>
</dbReference>
<dbReference type="InterPro" id="IPR052192">
    <property type="entry name" value="Insect_Ionotropic_Sensory_Rcpt"/>
</dbReference>
<evidence type="ECO:0000256" key="4">
    <source>
        <dbReference type="ARBA" id="ARBA00022692"/>
    </source>
</evidence>
<evidence type="ECO:0000256" key="3">
    <source>
        <dbReference type="ARBA" id="ARBA00022475"/>
    </source>
</evidence>
<evidence type="ECO:0000259" key="10">
    <source>
        <dbReference type="Pfam" id="PF00060"/>
    </source>
</evidence>
<evidence type="ECO:0000256" key="8">
    <source>
        <dbReference type="ARBA" id="ARBA00023180"/>
    </source>
</evidence>
<dbReference type="GO" id="GO:0050906">
    <property type="term" value="P:detection of stimulus involved in sensory perception"/>
    <property type="evidence" value="ECO:0007669"/>
    <property type="project" value="UniProtKB-ARBA"/>
</dbReference>
<dbReference type="InterPro" id="IPR001320">
    <property type="entry name" value="Iontro_rcpt_C"/>
</dbReference>
<accession>A0A1B6DGV5</accession>
<comment type="subcellular location">
    <subcellularLocation>
        <location evidence="1">Cell membrane</location>
        <topology evidence="1">Multi-pass membrane protein</topology>
    </subcellularLocation>
</comment>
<evidence type="ECO:0000256" key="5">
    <source>
        <dbReference type="ARBA" id="ARBA00022989"/>
    </source>
</evidence>
<dbReference type="FunFam" id="1.10.287.70:FF:000143">
    <property type="entry name" value="Probable glutamate receptor"/>
    <property type="match status" value="1"/>
</dbReference>
<keyword evidence="5 9" id="KW-1133">Transmembrane helix</keyword>
<dbReference type="Gene3D" id="1.10.287.70">
    <property type="match status" value="1"/>
</dbReference>
<keyword evidence="3" id="KW-1003">Cell membrane</keyword>
<dbReference type="PANTHER" id="PTHR42643:SF24">
    <property type="entry name" value="IONOTROPIC RECEPTOR 60A"/>
    <property type="match status" value="1"/>
</dbReference>
<sequence>MFGCFIFQVFLGACGFTITEFKKSKINMTVPVSTEWYVFLVSRPKELSRAMLFIMPFTSGTWLCIVGAVMLIALLLNVFHRLSPYYEYYKLQNNKGLNKMTNCLWYIYGALLQQGGGYLPTANSGRVIVGTWWLVVIIVVTTYCGNLVAFLTFPKMDYPITNIHDLLDRKNQLTWGITKSSTLNDLLKISDSPSLSELYKMAQIYDDLTPEIIENIRRGKHVFIQRKTILLFITKKEYLTTNSCDFSLGIIF</sequence>
<keyword evidence="6 9" id="KW-0472">Membrane</keyword>
<comment type="similarity">
    <text evidence="2">Belongs to the glutamate-gated ion channel (TC 1.A.10.1) family.</text>
</comment>
<evidence type="ECO:0000256" key="1">
    <source>
        <dbReference type="ARBA" id="ARBA00004651"/>
    </source>
</evidence>
<dbReference type="AlphaFoldDB" id="A0A1B6DGV5"/>
<keyword evidence="7" id="KW-0675">Receptor</keyword>
<organism evidence="11">
    <name type="scientific">Clastoptera arizonana</name>
    <name type="common">Arizona spittle bug</name>
    <dbReference type="NCBI Taxonomy" id="38151"/>
    <lineage>
        <taxon>Eukaryota</taxon>
        <taxon>Metazoa</taxon>
        <taxon>Ecdysozoa</taxon>
        <taxon>Arthropoda</taxon>
        <taxon>Hexapoda</taxon>
        <taxon>Insecta</taxon>
        <taxon>Pterygota</taxon>
        <taxon>Neoptera</taxon>
        <taxon>Paraneoptera</taxon>
        <taxon>Hemiptera</taxon>
        <taxon>Auchenorrhyncha</taxon>
        <taxon>Cercopoidea</taxon>
        <taxon>Clastopteridae</taxon>
        <taxon>Clastoptera</taxon>
    </lineage>
</organism>
<reference evidence="11" key="1">
    <citation type="submission" date="2015-12" db="EMBL/GenBank/DDBJ databases">
        <title>De novo transcriptome assembly of four potential Pierce s Disease insect vectors from Arizona vineyards.</title>
        <authorList>
            <person name="Tassone E.E."/>
        </authorList>
    </citation>
    <scope>NUCLEOTIDE SEQUENCE</scope>
</reference>